<dbReference type="Proteomes" id="UP001549320">
    <property type="component" value="Unassembled WGS sequence"/>
</dbReference>
<dbReference type="RefSeq" id="WP_354440226.1">
    <property type="nucleotide sequence ID" value="NZ_JBEPSH010000001.1"/>
</dbReference>
<dbReference type="PANTHER" id="PTHR43211:SF1">
    <property type="entry name" value="BLL6422 PROTEIN"/>
    <property type="match status" value="1"/>
</dbReference>
<reference evidence="2 3" key="1">
    <citation type="submission" date="2024-06" db="EMBL/GenBank/DDBJ databases">
        <title>Sorghum-associated microbial communities from plants grown in Nebraska, USA.</title>
        <authorList>
            <person name="Schachtman D."/>
        </authorList>
    </citation>
    <scope>NUCLEOTIDE SEQUENCE [LARGE SCALE GENOMIC DNA]</scope>
    <source>
        <strain evidence="2 3">2709</strain>
    </source>
</reference>
<organism evidence="2 3">
    <name type="scientific">Ottowia thiooxydans</name>
    <dbReference type="NCBI Taxonomy" id="219182"/>
    <lineage>
        <taxon>Bacteria</taxon>
        <taxon>Pseudomonadati</taxon>
        <taxon>Pseudomonadota</taxon>
        <taxon>Betaproteobacteria</taxon>
        <taxon>Burkholderiales</taxon>
        <taxon>Comamonadaceae</taxon>
        <taxon>Ottowia</taxon>
    </lineage>
</organism>
<dbReference type="Pfam" id="PF01557">
    <property type="entry name" value="FAA_hydrolase"/>
    <property type="match status" value="1"/>
</dbReference>
<dbReference type="PANTHER" id="PTHR43211">
    <property type="entry name" value="FUMARYLACETOACETATE HYDROLASE"/>
    <property type="match status" value="1"/>
</dbReference>
<name>A0ABV2Q2E8_9BURK</name>
<accession>A0ABV2Q2E8</accession>
<dbReference type="Gene3D" id="3.90.850.10">
    <property type="entry name" value="Fumarylacetoacetase-like, C-terminal domain"/>
    <property type="match status" value="1"/>
</dbReference>
<sequence>MKLVTYLHPDNGAARVGALTSDLSEVVDLADSAEALGRGTEALTSMLALIESDEVGLDLAKAALEHGSLPGNCSLRLPLASLKLLAPVPRPTQMRDFLSFERHVQGCRTTRFKHRTQGMPDAEQQWEAFVAAGGLKLAPVWYEQPIYYKGNRMSVIGHEQDIQWPRYSKLLDYELEFGIFIGRGGKNISRENAHQHIFGFSIFNDISARDAQARESDGQLGPCKGKDFDTGNVIGPWLVTADELPDPYNLVLTARVNGEEWSSGNSGEMAHRFEDMIAHVSQDETLYPGEFFGSGTVPGGCGLELDRWLRRGDVIELEVQGLGVLRNRIV</sequence>
<evidence type="ECO:0000259" key="1">
    <source>
        <dbReference type="Pfam" id="PF01557"/>
    </source>
</evidence>
<dbReference type="InterPro" id="IPR036663">
    <property type="entry name" value="Fumarylacetoacetase_C_sf"/>
</dbReference>
<dbReference type="EMBL" id="JBEPSH010000001">
    <property type="protein sequence ID" value="MET4575013.1"/>
    <property type="molecule type" value="Genomic_DNA"/>
</dbReference>
<dbReference type="InterPro" id="IPR011234">
    <property type="entry name" value="Fumarylacetoacetase-like_C"/>
</dbReference>
<feature type="domain" description="Fumarylacetoacetase-like C-terminal" evidence="1">
    <location>
        <begin position="141"/>
        <end position="330"/>
    </location>
</feature>
<gene>
    <name evidence="2" type="ORF">ABIE13_000110</name>
</gene>
<keyword evidence="3" id="KW-1185">Reference proteome</keyword>
<protein>
    <submittedName>
        <fullName evidence="2">2-keto-4-pentenoate hydratase/2-oxohepta-3-ene-1,7-dioic acid hydratase in catechol pathway</fullName>
    </submittedName>
</protein>
<dbReference type="SUPFAM" id="SSF56529">
    <property type="entry name" value="FAH"/>
    <property type="match status" value="1"/>
</dbReference>
<proteinExistence type="predicted"/>
<evidence type="ECO:0000313" key="2">
    <source>
        <dbReference type="EMBL" id="MET4575013.1"/>
    </source>
</evidence>
<comment type="caution">
    <text evidence="2">The sequence shown here is derived from an EMBL/GenBank/DDBJ whole genome shotgun (WGS) entry which is preliminary data.</text>
</comment>
<evidence type="ECO:0000313" key="3">
    <source>
        <dbReference type="Proteomes" id="UP001549320"/>
    </source>
</evidence>